<dbReference type="RefSeq" id="WP_026134292.1">
    <property type="nucleotide sequence ID" value="NZ_KQ976354.1"/>
</dbReference>
<keyword evidence="2" id="KW-1185">Reference proteome</keyword>
<name>A0A139X723_9CYAN</name>
<evidence type="ECO:0000313" key="1">
    <source>
        <dbReference type="EMBL" id="KYC40486.1"/>
    </source>
</evidence>
<dbReference type="Proteomes" id="UP000076925">
    <property type="component" value="Unassembled WGS sequence"/>
</dbReference>
<comment type="caution">
    <text evidence="1">The sequence shown here is derived from an EMBL/GenBank/DDBJ whole genome shotgun (WGS) entry which is preliminary data.</text>
</comment>
<accession>A0A139X723</accession>
<dbReference type="AlphaFoldDB" id="A0A139X723"/>
<organism evidence="1 2">
    <name type="scientific">Scytonema hofmannii PCC 7110</name>
    <dbReference type="NCBI Taxonomy" id="128403"/>
    <lineage>
        <taxon>Bacteria</taxon>
        <taxon>Bacillati</taxon>
        <taxon>Cyanobacteriota</taxon>
        <taxon>Cyanophyceae</taxon>
        <taxon>Nostocales</taxon>
        <taxon>Scytonemataceae</taxon>
        <taxon>Scytonema</taxon>
    </lineage>
</organism>
<protein>
    <submittedName>
        <fullName evidence="1">Uncharacterized protein</fullName>
    </submittedName>
</protein>
<dbReference type="EMBL" id="ANNX02000027">
    <property type="protein sequence ID" value="KYC40486.1"/>
    <property type="molecule type" value="Genomic_DNA"/>
</dbReference>
<dbReference type="OrthoDB" id="517037at2"/>
<proteinExistence type="predicted"/>
<evidence type="ECO:0000313" key="2">
    <source>
        <dbReference type="Proteomes" id="UP000076925"/>
    </source>
</evidence>
<sequence length="88" mass="10155">MQGKFHTTVEDKEGMYYSELFKQGVEYDKAAIAAKILASGKPDEDLTHGEIELVNEVCSEWLAKHKRYKHLNSFLGKYKRVSVHLPDR</sequence>
<gene>
    <name evidence="1" type="ORF">WA1_25525</name>
</gene>
<reference evidence="1 2" key="1">
    <citation type="journal article" date="2013" name="Genome Biol. Evol.">
        <title>Genomes of Stigonematalean cyanobacteria (subsection V) and the evolution of oxygenic photosynthesis from prokaryotes to plastids.</title>
        <authorList>
            <person name="Dagan T."/>
            <person name="Roettger M."/>
            <person name="Stucken K."/>
            <person name="Landan G."/>
            <person name="Koch R."/>
            <person name="Major P."/>
            <person name="Gould S.B."/>
            <person name="Goremykin V.V."/>
            <person name="Rippka R."/>
            <person name="Tandeau de Marsac N."/>
            <person name="Gugger M."/>
            <person name="Lockhart P.J."/>
            <person name="Allen J.F."/>
            <person name="Brune I."/>
            <person name="Maus I."/>
            <person name="Puhler A."/>
            <person name="Martin W.F."/>
        </authorList>
    </citation>
    <scope>NUCLEOTIDE SEQUENCE [LARGE SCALE GENOMIC DNA]</scope>
    <source>
        <strain evidence="1 2">PCC 7110</strain>
    </source>
</reference>